<sequence length="263" mass="27663">MADSILSGTLADRPAAYGVIQECLTQQSAAPPRGTLARIVGSNPLHPAAVSWYQGATGERLVGRLLAGLGPEWSVLHSVPVGSGMSDIGHVVIGPGGVFTLNTKHHNGAKVWVSPKLLMVNGQREDHLGNSRYESRRASALLSAALGRKIEARGLVVLVEPMSVGGPGSPDDVTVLCDRDLVSYFNRRVPVIDDFDRREILSAAANPRTWHTTADAVVDPDAVARFEALRGSVLSAARLRSLGSLGFALGLAAVVLAVLTQLG</sequence>
<gene>
    <name evidence="2" type="ORF">DF220_10840</name>
</gene>
<proteinExistence type="predicted"/>
<feature type="domain" description="NERD" evidence="1">
    <location>
        <begin position="54"/>
        <end position="165"/>
    </location>
</feature>
<dbReference type="Proteomes" id="UP000244978">
    <property type="component" value="Unassembled WGS sequence"/>
</dbReference>
<comment type="caution">
    <text evidence="2">The sequence shown here is derived from an EMBL/GenBank/DDBJ whole genome shotgun (WGS) entry which is preliminary data.</text>
</comment>
<dbReference type="InterPro" id="IPR011528">
    <property type="entry name" value="NERD"/>
</dbReference>
<dbReference type="AlphaFoldDB" id="A0A2U1T334"/>
<protein>
    <submittedName>
        <fullName evidence="2">NERD domain-containing protein</fullName>
    </submittedName>
</protein>
<keyword evidence="3" id="KW-1185">Reference proteome</keyword>
<dbReference type="RefSeq" id="WP_108998010.1">
    <property type="nucleotide sequence ID" value="NZ_QEEX01000001.1"/>
</dbReference>
<dbReference type="Pfam" id="PF08378">
    <property type="entry name" value="NERD"/>
    <property type="match status" value="1"/>
</dbReference>
<accession>A0A2U1T334</accession>
<name>A0A2U1T334_9MICO</name>
<evidence type="ECO:0000259" key="1">
    <source>
        <dbReference type="PROSITE" id="PS50965"/>
    </source>
</evidence>
<evidence type="ECO:0000313" key="3">
    <source>
        <dbReference type="Proteomes" id="UP000244978"/>
    </source>
</evidence>
<dbReference type="PROSITE" id="PS50965">
    <property type="entry name" value="NERD"/>
    <property type="match status" value="1"/>
</dbReference>
<organism evidence="2 3">
    <name type="scientific">Homoserinimonas hongtaonis</name>
    <dbReference type="NCBI Taxonomy" id="2079791"/>
    <lineage>
        <taxon>Bacteria</taxon>
        <taxon>Bacillati</taxon>
        <taxon>Actinomycetota</taxon>
        <taxon>Actinomycetes</taxon>
        <taxon>Micrococcales</taxon>
        <taxon>Microbacteriaceae</taxon>
        <taxon>Homoserinimonas</taxon>
    </lineage>
</organism>
<dbReference type="EMBL" id="QEEX01000001">
    <property type="protein sequence ID" value="PWB98268.1"/>
    <property type="molecule type" value="Genomic_DNA"/>
</dbReference>
<reference evidence="3" key="1">
    <citation type="submission" date="2018-04" db="EMBL/GenBank/DDBJ databases">
        <authorList>
            <person name="Liu S."/>
            <person name="Wang Z."/>
            <person name="Li J."/>
        </authorList>
    </citation>
    <scope>NUCLEOTIDE SEQUENCE [LARGE SCALE GENOMIC DNA]</scope>
    <source>
        <strain evidence="3">S1194</strain>
    </source>
</reference>
<evidence type="ECO:0000313" key="2">
    <source>
        <dbReference type="EMBL" id="PWB98268.1"/>
    </source>
</evidence>